<organism evidence="1 3">
    <name type="scientific">Dreissena polymorpha</name>
    <name type="common">Zebra mussel</name>
    <name type="synonym">Mytilus polymorpha</name>
    <dbReference type="NCBI Taxonomy" id="45954"/>
    <lineage>
        <taxon>Eukaryota</taxon>
        <taxon>Metazoa</taxon>
        <taxon>Spiralia</taxon>
        <taxon>Lophotrochozoa</taxon>
        <taxon>Mollusca</taxon>
        <taxon>Bivalvia</taxon>
        <taxon>Autobranchia</taxon>
        <taxon>Heteroconchia</taxon>
        <taxon>Euheterodonta</taxon>
        <taxon>Imparidentia</taxon>
        <taxon>Neoheterodontei</taxon>
        <taxon>Myida</taxon>
        <taxon>Dreissenoidea</taxon>
        <taxon>Dreissenidae</taxon>
        <taxon>Dreissena</taxon>
    </lineage>
</organism>
<dbReference type="AlphaFoldDB" id="A0A9D4F0S2"/>
<reference evidence="1" key="1">
    <citation type="journal article" date="2019" name="bioRxiv">
        <title>The Genome of the Zebra Mussel, Dreissena polymorpha: A Resource for Invasive Species Research.</title>
        <authorList>
            <person name="McCartney M.A."/>
            <person name="Auch B."/>
            <person name="Kono T."/>
            <person name="Mallez S."/>
            <person name="Zhang Y."/>
            <person name="Obille A."/>
            <person name="Becker A."/>
            <person name="Abrahante J.E."/>
            <person name="Garbe J."/>
            <person name="Badalamenti J.P."/>
            <person name="Herman A."/>
            <person name="Mangelson H."/>
            <person name="Liachko I."/>
            <person name="Sullivan S."/>
            <person name="Sone E.D."/>
            <person name="Koren S."/>
            <person name="Silverstein K.A.T."/>
            <person name="Beckman K.B."/>
            <person name="Gohl D.M."/>
        </authorList>
    </citation>
    <scope>NUCLEOTIDE SEQUENCE</scope>
    <source>
        <strain evidence="1">Duluth1</strain>
        <tissue evidence="1">Whole animal</tissue>
    </source>
</reference>
<evidence type="ECO:0000313" key="3">
    <source>
        <dbReference type="Proteomes" id="UP000828390"/>
    </source>
</evidence>
<accession>A0A9D4F0S2</accession>
<evidence type="ECO:0000313" key="2">
    <source>
        <dbReference type="EMBL" id="KAH3790370.1"/>
    </source>
</evidence>
<sequence>MRPLSFLSAQQLGEYGYKEDLHFVQLLWLNPDLILARGWREAGTNLTAPC</sequence>
<dbReference type="EMBL" id="JAIWYP010000008">
    <property type="protein sequence ID" value="KAH3790370.1"/>
    <property type="molecule type" value="Genomic_DNA"/>
</dbReference>
<comment type="caution">
    <text evidence="1">The sequence shown here is derived from an EMBL/GenBank/DDBJ whole genome shotgun (WGS) entry which is preliminary data.</text>
</comment>
<dbReference type="EMBL" id="JAIWYP010000008">
    <property type="protein sequence ID" value="KAH3790300.1"/>
    <property type="molecule type" value="Genomic_DNA"/>
</dbReference>
<dbReference type="Proteomes" id="UP000828390">
    <property type="component" value="Unassembled WGS sequence"/>
</dbReference>
<name>A0A9D4F0S2_DREPO</name>
<gene>
    <name evidence="1" type="ORF">DPMN_168497</name>
    <name evidence="2" type="ORF">DPMN_168569</name>
</gene>
<evidence type="ECO:0000313" key="1">
    <source>
        <dbReference type="EMBL" id="KAH3790300.1"/>
    </source>
</evidence>
<protein>
    <submittedName>
        <fullName evidence="1">Uncharacterized protein</fullName>
    </submittedName>
</protein>
<reference evidence="1" key="2">
    <citation type="submission" date="2020-11" db="EMBL/GenBank/DDBJ databases">
        <authorList>
            <person name="McCartney M.A."/>
            <person name="Auch B."/>
            <person name="Kono T."/>
            <person name="Mallez S."/>
            <person name="Becker A."/>
            <person name="Gohl D.M."/>
            <person name="Silverstein K.A.T."/>
            <person name="Koren S."/>
            <person name="Bechman K.B."/>
            <person name="Herman A."/>
            <person name="Abrahante J.E."/>
            <person name="Garbe J."/>
        </authorList>
    </citation>
    <scope>NUCLEOTIDE SEQUENCE</scope>
    <source>
        <strain evidence="1">Duluth1</strain>
        <tissue evidence="1">Whole animal</tissue>
    </source>
</reference>
<keyword evidence="3" id="KW-1185">Reference proteome</keyword>
<proteinExistence type="predicted"/>